<evidence type="ECO:0000256" key="1">
    <source>
        <dbReference type="SAM" id="MobiDB-lite"/>
    </source>
</evidence>
<evidence type="ECO:0000313" key="3">
    <source>
        <dbReference type="EMBL" id="CUI12946.1"/>
    </source>
</evidence>
<reference evidence="4" key="1">
    <citation type="submission" date="2015-09" db="EMBL/GenBank/DDBJ databases">
        <authorList>
            <consortium name="Pathogen Informatics"/>
        </authorList>
    </citation>
    <scope>NUCLEOTIDE SEQUENCE [LARGE SCALE GENOMIC DNA]</scope>
    <source>
        <strain evidence="4">Lake Konstanz</strain>
    </source>
</reference>
<feature type="transmembrane region" description="Helical" evidence="2">
    <location>
        <begin position="453"/>
        <end position="473"/>
    </location>
</feature>
<feature type="region of interest" description="Disordered" evidence="1">
    <location>
        <begin position="1"/>
        <end position="21"/>
    </location>
</feature>
<feature type="compositionally biased region" description="Basic residues" evidence="1">
    <location>
        <begin position="1"/>
        <end position="11"/>
    </location>
</feature>
<keyword evidence="2" id="KW-1133">Transmembrane helix</keyword>
<feature type="transmembrane region" description="Helical" evidence="2">
    <location>
        <begin position="613"/>
        <end position="630"/>
    </location>
</feature>
<feature type="transmembrane region" description="Helical" evidence="2">
    <location>
        <begin position="692"/>
        <end position="717"/>
    </location>
</feature>
<gene>
    <name evidence="3" type="ORF">BSAL_03840</name>
</gene>
<dbReference type="AlphaFoldDB" id="A0A0S4KHJ5"/>
<evidence type="ECO:0000256" key="2">
    <source>
        <dbReference type="SAM" id="Phobius"/>
    </source>
</evidence>
<feature type="transmembrane region" description="Helical" evidence="2">
    <location>
        <begin position="523"/>
        <end position="546"/>
    </location>
</feature>
<evidence type="ECO:0000313" key="4">
    <source>
        <dbReference type="Proteomes" id="UP000051952"/>
    </source>
</evidence>
<keyword evidence="4" id="KW-1185">Reference proteome</keyword>
<name>A0A0S4KHJ5_BODSA</name>
<dbReference type="Proteomes" id="UP000051952">
    <property type="component" value="Unassembled WGS sequence"/>
</dbReference>
<feature type="transmembrane region" description="Helical" evidence="2">
    <location>
        <begin position="636"/>
        <end position="655"/>
    </location>
</feature>
<feature type="transmembrane region" description="Helical" evidence="2">
    <location>
        <begin position="667"/>
        <end position="686"/>
    </location>
</feature>
<proteinExistence type="predicted"/>
<keyword evidence="2 3" id="KW-0812">Transmembrane</keyword>
<keyword evidence="2" id="KW-0472">Membrane</keyword>
<feature type="transmembrane region" description="Helical" evidence="2">
    <location>
        <begin position="494"/>
        <end position="511"/>
    </location>
</feature>
<accession>A0A0S4KHJ5</accession>
<sequence length="820" mass="88237">VTPTVRKRGTRSQKTNEASRGGDCCFSPSLLPFPPRKTHCVRKPLCGVTTKNNDKDTFTTCDPPKNKKINTTQTINTERFVKDNCVAKNKKITTTNNTTNHTERCVTDTRVKTKNKRITTTKNNNNDTERCVTDTRVKTKNKRISTTKNNNNDTERCVNDTRATTKNKRITTTKNNNNDTERCVNDTRATTKNRRIATNTVGTSSGSLTGPSPSQWVCNVSTGAAVVRLAPPFAASVGDGESVAFLVSLEPSEVADRAGLVGTVRITTNSIPRGTLVSFGFRVAMNISIAAPGNAANHWVVGAVRLATSRDALNWTVQSSNTVPWSLVVLTTSASGWLDASVSMLADEMLDFVITMLCDGAEILEVSISVPAPGVPRVYVEEIAAVGRALQVASAVASVSSGSALGRMMATRSMVLCDADSAVGGGVLDLKLEICGVSGVTSVVARSAIVSNLIFVAVVASALLLLAALWAVLTHTRILQGTSVLCMPTSLSPALVAVIPSTASSATLLLARLGDSECITADVVLGIVGLNLAALPAIGFLLLWALRANRWMPIVRDEGALVAFHPWMAMLRRILRRRWEWTTPEGHRTGGMVRAWPVLLEYRELRYGALDNGVLFALSIVSVISGLTGSSAQCRAWSLVALLLLMAQLAAVVIMKPLTTTFSQHSAVYTVSLTCLGVLAQLMFVWTVDSLWLVDAAAACSLAVLGLSLVTMVLNVVQLIAAVHRRIVLLFKLRKSHARASQLYVGPDHESKLVDDDTPVSVELHASPLMVAEDSDNTFLQSPDDDDGLFWNSDGAAVGTALVEELSDISRTDERRWNWN</sequence>
<feature type="non-terminal residue" evidence="3">
    <location>
        <position position="1"/>
    </location>
</feature>
<dbReference type="VEuPathDB" id="TriTrypDB:BSAL_03840"/>
<dbReference type="EMBL" id="CYKH01000315">
    <property type="protein sequence ID" value="CUI12946.1"/>
    <property type="molecule type" value="Genomic_DNA"/>
</dbReference>
<organism evidence="3 4">
    <name type="scientific">Bodo saltans</name>
    <name type="common">Flagellated protozoan</name>
    <dbReference type="NCBI Taxonomy" id="75058"/>
    <lineage>
        <taxon>Eukaryota</taxon>
        <taxon>Discoba</taxon>
        <taxon>Euglenozoa</taxon>
        <taxon>Kinetoplastea</taxon>
        <taxon>Metakinetoplastina</taxon>
        <taxon>Eubodonida</taxon>
        <taxon>Bodonidae</taxon>
        <taxon>Bodo</taxon>
    </lineage>
</organism>
<protein>
    <submittedName>
        <fullName evidence="3">Transmembrane protein, putative</fullName>
    </submittedName>
</protein>